<sequence>MVMDADTTQHLLVALRDCGLYTPDQIAAAQKVLTAGGTSAQIADELFSLGLLTQYQQRKVRGGRTSDVLFGPYFVLDKIGEGGMGKVYRAAQQRVGRVVALKLVRQTLLTNKMVINRYRREARAAAALHHPNIVSLYDADDISGRYYLAMEYVDGIDLARMVREFGNPPTSGLPLYQEACEYVRQAALGLQHAHDSGFVHRDIKPSNILVEGDRALPGTDGKATVKILDMGLIRSIIESEEASQTDLTRDGTVVGTPDYMAPEQAKNSSTVDARADLYSLGCTLFYLLKGQAPFPNGSPIDKLLQHQLDAPPDLRKYRPDVPLGVIEIVDRLMKKNKEERYASATAVAEALGPFVPGGAPSSNTPTPGYEPFCLTDDPDAIATDPVLATSSSPGAGNRVTVVAAEAAEGDIADATIVSAETLPTAPKTGLVSVRVLSGRPANGEVVFARTAAAATATTVPKPDMQPSSDNLTGGGTPTSMRTIRGGSSGGYTSPRRRGRKPPRRSGPPVALIVGAVVLGLAVLVGATALFIRGPRKETAPTATSASHPAEEVKTHGGDRVAADSELLPLVELLPDKTTGFVVLRPQPFWKKAVYEPSDNGLHASAAAFTARTKLDLQKCERATIAFLGAPGTYVLTGEGRAVSTAGAADLEAVKHQIRETPGDNGKGFGSFGPRFGVVLGPHEYAVGTSKDGLTSLANQVANHLTPGKTVSSELRGALSLADSGADTPLVLFAAGGSWQLPDGTKLSSIGVRGLIATLRIHSDDEFAFEVILTGTRAARLKDFVNVTLATDLTAKHPGLKPFAIALTRDDPVEEPKGGEVELHYRGRISWTAFRAGLDGILPSPPKK</sequence>
<keyword evidence="7" id="KW-1133">Transmembrane helix</keyword>
<dbReference type="GO" id="GO:0005524">
    <property type="term" value="F:ATP binding"/>
    <property type="evidence" value="ECO:0007669"/>
    <property type="project" value="UniProtKB-UniRule"/>
</dbReference>
<dbReference type="Gene3D" id="3.30.200.20">
    <property type="entry name" value="Phosphorylase Kinase, domain 1"/>
    <property type="match status" value="1"/>
</dbReference>
<dbReference type="InterPro" id="IPR011009">
    <property type="entry name" value="Kinase-like_dom_sf"/>
</dbReference>
<evidence type="ECO:0000256" key="3">
    <source>
        <dbReference type="ARBA" id="ARBA00022777"/>
    </source>
</evidence>
<name>A0A225DQ30_9BACT</name>
<dbReference type="AlphaFoldDB" id="A0A225DQ30"/>
<evidence type="ECO:0000256" key="1">
    <source>
        <dbReference type="ARBA" id="ARBA00022679"/>
    </source>
</evidence>
<feature type="binding site" evidence="5">
    <location>
        <position position="102"/>
    </location>
    <ligand>
        <name>ATP</name>
        <dbReference type="ChEBI" id="CHEBI:30616"/>
    </ligand>
</feature>
<dbReference type="Proteomes" id="UP000214646">
    <property type="component" value="Unassembled WGS sequence"/>
</dbReference>
<keyword evidence="9" id="KW-0723">Serine/threonine-protein kinase</keyword>
<feature type="compositionally biased region" description="Polar residues" evidence="6">
    <location>
        <begin position="465"/>
        <end position="481"/>
    </location>
</feature>
<evidence type="ECO:0000313" key="9">
    <source>
        <dbReference type="EMBL" id="OWK43560.1"/>
    </source>
</evidence>
<evidence type="ECO:0000256" key="4">
    <source>
        <dbReference type="ARBA" id="ARBA00022840"/>
    </source>
</evidence>
<dbReference type="Pfam" id="PF00069">
    <property type="entry name" value="Pkinase"/>
    <property type="match status" value="1"/>
</dbReference>
<feature type="compositionally biased region" description="Basic residues" evidence="6">
    <location>
        <begin position="494"/>
        <end position="503"/>
    </location>
</feature>
<organism evidence="9 10">
    <name type="scientific">Fimbriiglobus ruber</name>
    <dbReference type="NCBI Taxonomy" id="1908690"/>
    <lineage>
        <taxon>Bacteria</taxon>
        <taxon>Pseudomonadati</taxon>
        <taxon>Planctomycetota</taxon>
        <taxon>Planctomycetia</taxon>
        <taxon>Gemmatales</taxon>
        <taxon>Gemmataceae</taxon>
        <taxon>Fimbriiglobus</taxon>
    </lineage>
</organism>
<gene>
    <name evidence="9" type="ORF">FRUB_03159</name>
</gene>
<keyword evidence="7" id="KW-0812">Transmembrane</keyword>
<dbReference type="CDD" id="cd14014">
    <property type="entry name" value="STKc_PknB_like"/>
    <property type="match status" value="1"/>
</dbReference>
<dbReference type="PANTHER" id="PTHR43289:SF6">
    <property type="entry name" value="SERINE_THREONINE-PROTEIN KINASE NEKL-3"/>
    <property type="match status" value="1"/>
</dbReference>
<dbReference type="InterPro" id="IPR000719">
    <property type="entry name" value="Prot_kinase_dom"/>
</dbReference>
<dbReference type="PROSITE" id="PS50011">
    <property type="entry name" value="PROTEIN_KINASE_DOM"/>
    <property type="match status" value="1"/>
</dbReference>
<dbReference type="PROSITE" id="PS00108">
    <property type="entry name" value="PROTEIN_KINASE_ST"/>
    <property type="match status" value="1"/>
</dbReference>
<keyword evidence="10" id="KW-1185">Reference proteome</keyword>
<accession>A0A225DQ30</accession>
<proteinExistence type="predicted"/>
<dbReference type="GO" id="GO:0004674">
    <property type="term" value="F:protein serine/threonine kinase activity"/>
    <property type="evidence" value="ECO:0007669"/>
    <property type="project" value="UniProtKB-KW"/>
</dbReference>
<feature type="domain" description="Protein kinase" evidence="8">
    <location>
        <begin position="73"/>
        <end position="355"/>
    </location>
</feature>
<protein>
    <submittedName>
        <fullName evidence="9">Serine/threonine protein kinase PrkC, regulator of stationary phase</fullName>
    </submittedName>
</protein>
<evidence type="ECO:0000256" key="2">
    <source>
        <dbReference type="ARBA" id="ARBA00022741"/>
    </source>
</evidence>
<dbReference type="EMBL" id="NIDE01000004">
    <property type="protein sequence ID" value="OWK43560.1"/>
    <property type="molecule type" value="Genomic_DNA"/>
</dbReference>
<keyword evidence="1" id="KW-0808">Transferase</keyword>
<evidence type="ECO:0000259" key="8">
    <source>
        <dbReference type="PROSITE" id="PS50011"/>
    </source>
</evidence>
<feature type="compositionally biased region" description="Basic and acidic residues" evidence="6">
    <location>
        <begin position="548"/>
        <end position="558"/>
    </location>
</feature>
<feature type="region of interest" description="Disordered" evidence="6">
    <location>
        <begin position="456"/>
        <end position="507"/>
    </location>
</feature>
<dbReference type="SMART" id="SM00220">
    <property type="entry name" value="S_TKc"/>
    <property type="match status" value="1"/>
</dbReference>
<dbReference type="PROSITE" id="PS00107">
    <property type="entry name" value="PROTEIN_KINASE_ATP"/>
    <property type="match status" value="1"/>
</dbReference>
<dbReference type="PANTHER" id="PTHR43289">
    <property type="entry name" value="MITOGEN-ACTIVATED PROTEIN KINASE KINASE KINASE 20-RELATED"/>
    <property type="match status" value="1"/>
</dbReference>
<feature type="transmembrane region" description="Helical" evidence="7">
    <location>
        <begin position="509"/>
        <end position="531"/>
    </location>
</feature>
<keyword evidence="7" id="KW-0472">Membrane</keyword>
<dbReference type="InterPro" id="IPR008271">
    <property type="entry name" value="Ser/Thr_kinase_AS"/>
</dbReference>
<keyword evidence="2 5" id="KW-0547">Nucleotide-binding</keyword>
<dbReference type="InterPro" id="IPR017441">
    <property type="entry name" value="Protein_kinase_ATP_BS"/>
</dbReference>
<keyword evidence="4 5" id="KW-0067">ATP-binding</keyword>
<dbReference type="SUPFAM" id="SSF56112">
    <property type="entry name" value="Protein kinase-like (PK-like)"/>
    <property type="match status" value="1"/>
</dbReference>
<evidence type="ECO:0000313" key="10">
    <source>
        <dbReference type="Proteomes" id="UP000214646"/>
    </source>
</evidence>
<feature type="region of interest" description="Disordered" evidence="6">
    <location>
        <begin position="537"/>
        <end position="558"/>
    </location>
</feature>
<comment type="caution">
    <text evidence="9">The sequence shown here is derived from an EMBL/GenBank/DDBJ whole genome shotgun (WGS) entry which is preliminary data.</text>
</comment>
<evidence type="ECO:0000256" key="6">
    <source>
        <dbReference type="SAM" id="MobiDB-lite"/>
    </source>
</evidence>
<reference evidence="10" key="1">
    <citation type="submission" date="2017-06" db="EMBL/GenBank/DDBJ databases">
        <title>Genome analysis of Fimbriiglobus ruber SP5, the first member of the order Planctomycetales with confirmed chitinolytic capability.</title>
        <authorList>
            <person name="Ravin N.V."/>
            <person name="Rakitin A.L."/>
            <person name="Ivanova A.A."/>
            <person name="Beletsky A.V."/>
            <person name="Kulichevskaya I.S."/>
            <person name="Mardanov A.V."/>
            <person name="Dedysh S.N."/>
        </authorList>
    </citation>
    <scope>NUCLEOTIDE SEQUENCE [LARGE SCALE GENOMIC DNA]</scope>
    <source>
        <strain evidence="10">SP5</strain>
    </source>
</reference>
<dbReference type="Gene3D" id="1.10.510.10">
    <property type="entry name" value="Transferase(Phosphotransferase) domain 1"/>
    <property type="match status" value="1"/>
</dbReference>
<evidence type="ECO:0000256" key="7">
    <source>
        <dbReference type="SAM" id="Phobius"/>
    </source>
</evidence>
<keyword evidence="3 9" id="KW-0418">Kinase</keyword>
<evidence type="ECO:0000256" key="5">
    <source>
        <dbReference type="PROSITE-ProRule" id="PRU10141"/>
    </source>
</evidence>